<proteinExistence type="predicted"/>
<feature type="transmembrane region" description="Helical" evidence="6">
    <location>
        <begin position="51"/>
        <end position="70"/>
    </location>
</feature>
<reference evidence="7 8" key="1">
    <citation type="submission" date="2007-05" db="EMBL/GenBank/DDBJ databases">
        <title>Complete sequence of plasmid2 pACRY02 of Acidiphilium cryptum JF-5.</title>
        <authorList>
            <consortium name="US DOE Joint Genome Institute"/>
            <person name="Copeland A."/>
            <person name="Lucas S."/>
            <person name="Lapidus A."/>
            <person name="Barry K."/>
            <person name="Detter J.C."/>
            <person name="Glavina del Rio T."/>
            <person name="Hammon N."/>
            <person name="Israni S."/>
            <person name="Dalin E."/>
            <person name="Tice H."/>
            <person name="Pitluck S."/>
            <person name="Sims D."/>
            <person name="Brettin T."/>
            <person name="Bruce D."/>
            <person name="Han C."/>
            <person name="Schmutz J."/>
            <person name="Larimer F."/>
            <person name="Land M."/>
            <person name="Hauser L."/>
            <person name="Kyrpides N."/>
            <person name="Kim E."/>
            <person name="Magnuson T."/>
            <person name="Richardson P."/>
        </authorList>
    </citation>
    <scope>NUCLEOTIDE SEQUENCE [LARGE SCALE GENOMIC DNA]</scope>
    <source>
        <strain evidence="8">JF-5</strain>
        <plasmid evidence="8">Plasmid pACRY02</plasmid>
    </source>
</reference>
<feature type="transmembrane region" description="Helical" evidence="6">
    <location>
        <begin position="76"/>
        <end position="94"/>
    </location>
</feature>
<keyword evidence="8" id="KW-1185">Reference proteome</keyword>
<feature type="transmembrane region" description="Helical" evidence="6">
    <location>
        <begin position="99"/>
        <end position="119"/>
    </location>
</feature>
<dbReference type="EMBL" id="CP000690">
    <property type="protein sequence ID" value="ABQ29062.1"/>
    <property type="molecule type" value="Genomic_DNA"/>
</dbReference>
<organism evidence="7 8">
    <name type="scientific">Acidiphilium cryptum (strain JF-5)</name>
    <dbReference type="NCBI Taxonomy" id="349163"/>
    <lineage>
        <taxon>Bacteria</taxon>
        <taxon>Pseudomonadati</taxon>
        <taxon>Pseudomonadota</taxon>
        <taxon>Alphaproteobacteria</taxon>
        <taxon>Acetobacterales</taxon>
        <taxon>Acidocellaceae</taxon>
        <taxon>Acidiphilium</taxon>
    </lineage>
</organism>
<dbReference type="Pfam" id="PF02653">
    <property type="entry name" value="BPD_transp_2"/>
    <property type="match status" value="1"/>
</dbReference>
<protein>
    <submittedName>
        <fullName evidence="7">Amino acid/amide ABC transporter membrane protein 2, HAAT family</fullName>
    </submittedName>
</protein>
<feature type="transmembrane region" description="Helical" evidence="6">
    <location>
        <begin position="125"/>
        <end position="143"/>
    </location>
</feature>
<name>A5FTY0_ACICJ</name>
<evidence type="ECO:0000256" key="4">
    <source>
        <dbReference type="ARBA" id="ARBA00022989"/>
    </source>
</evidence>
<dbReference type="KEGG" id="acr:Acry_3458"/>
<geneLocation type="plasmid" evidence="7 8">
    <name>pACRY02</name>
</geneLocation>
<evidence type="ECO:0000313" key="8">
    <source>
        <dbReference type="Proteomes" id="UP000000245"/>
    </source>
</evidence>
<keyword evidence="2" id="KW-1003">Cell membrane</keyword>
<accession>A5FTY0</accession>
<feature type="transmembrane region" description="Helical" evidence="6">
    <location>
        <begin position="177"/>
        <end position="196"/>
    </location>
</feature>
<dbReference type="PANTHER" id="PTHR30482:SF17">
    <property type="entry name" value="ABC TRANSPORTER ATP-BINDING PROTEIN"/>
    <property type="match status" value="1"/>
</dbReference>
<keyword evidence="7" id="KW-0614">Plasmid</keyword>
<dbReference type="Proteomes" id="UP000000245">
    <property type="component" value="Plasmid pACRY02"/>
</dbReference>
<sequence>MSTALDTKPATRPAPSIGGREISAAIIWLALLFVPIWLPAIGGFTDLASRVLVYAMAATGLNLLLGYTGGLSFGHAAYFGLGAYGTGLFIIHVIPSMPLALIAGTLLGGIGGILVGPMVMKRKGIYFAMITIAFGQMFYFLAVRWNTVTGGEDGLTGFSRVPLHLGGEAINLGPARFYYVVLALFAVVMLVVWQILRSPMGHAFVATRENTTRLRFLGVAVDKQVWVAFAISAFITALAGSLNAMLTAFASPDDLQWQLSGSFVVICVLGGMRSFWGPFLGAVIYIAAQDYLSSVTQNWMSFIGLIFVLSVLFFPQGLLGFIKGRARS</sequence>
<feature type="transmembrane region" description="Helical" evidence="6">
    <location>
        <begin position="22"/>
        <end position="44"/>
    </location>
</feature>
<dbReference type="RefSeq" id="WP_011930592.1">
    <property type="nucleotide sequence ID" value="NC_009468.1"/>
</dbReference>
<dbReference type="CDD" id="cd06581">
    <property type="entry name" value="TM_PBP1_LivM_like"/>
    <property type="match status" value="1"/>
</dbReference>
<dbReference type="InterPro" id="IPR001851">
    <property type="entry name" value="ABC_transp_permease"/>
</dbReference>
<evidence type="ECO:0000256" key="3">
    <source>
        <dbReference type="ARBA" id="ARBA00022692"/>
    </source>
</evidence>
<dbReference type="HOGENOM" id="CLU_031365_0_1_5"/>
<dbReference type="PANTHER" id="PTHR30482">
    <property type="entry name" value="HIGH-AFFINITY BRANCHED-CHAIN AMINO ACID TRANSPORT SYSTEM PERMEASE"/>
    <property type="match status" value="1"/>
</dbReference>
<feature type="transmembrane region" description="Helical" evidence="6">
    <location>
        <begin position="225"/>
        <end position="251"/>
    </location>
</feature>
<evidence type="ECO:0000256" key="2">
    <source>
        <dbReference type="ARBA" id="ARBA00022475"/>
    </source>
</evidence>
<dbReference type="AlphaFoldDB" id="A5FTY0"/>
<comment type="subcellular location">
    <subcellularLocation>
        <location evidence="1">Cell membrane</location>
        <topology evidence="1">Multi-pass membrane protein</topology>
    </subcellularLocation>
</comment>
<dbReference type="GO" id="GO:0005886">
    <property type="term" value="C:plasma membrane"/>
    <property type="evidence" value="ECO:0007669"/>
    <property type="project" value="UniProtKB-SubCell"/>
</dbReference>
<dbReference type="InterPro" id="IPR043428">
    <property type="entry name" value="LivM-like"/>
</dbReference>
<evidence type="ECO:0000256" key="6">
    <source>
        <dbReference type="SAM" id="Phobius"/>
    </source>
</evidence>
<keyword evidence="4 6" id="KW-1133">Transmembrane helix</keyword>
<evidence type="ECO:0000256" key="5">
    <source>
        <dbReference type="ARBA" id="ARBA00023136"/>
    </source>
</evidence>
<feature type="transmembrane region" description="Helical" evidence="6">
    <location>
        <begin position="299"/>
        <end position="322"/>
    </location>
</feature>
<evidence type="ECO:0000256" key="1">
    <source>
        <dbReference type="ARBA" id="ARBA00004651"/>
    </source>
</evidence>
<gene>
    <name evidence="7" type="ordered locus">Acry_3458</name>
</gene>
<feature type="transmembrane region" description="Helical" evidence="6">
    <location>
        <begin position="263"/>
        <end position="287"/>
    </location>
</feature>
<dbReference type="GO" id="GO:0015658">
    <property type="term" value="F:branched-chain amino acid transmembrane transporter activity"/>
    <property type="evidence" value="ECO:0007669"/>
    <property type="project" value="InterPro"/>
</dbReference>
<keyword evidence="5 6" id="KW-0472">Membrane</keyword>
<evidence type="ECO:0000313" key="7">
    <source>
        <dbReference type="EMBL" id="ABQ29062.1"/>
    </source>
</evidence>
<keyword evidence="3 6" id="KW-0812">Transmembrane</keyword>